<proteinExistence type="predicted"/>
<name>A0A238KNC7_9RHOB</name>
<dbReference type="CDD" id="cd07377">
    <property type="entry name" value="WHTH_GntR"/>
    <property type="match status" value="1"/>
</dbReference>
<dbReference type="InterPro" id="IPR011711">
    <property type="entry name" value="GntR_C"/>
</dbReference>
<dbReference type="Pfam" id="PF07729">
    <property type="entry name" value="FCD"/>
    <property type="match status" value="1"/>
</dbReference>
<evidence type="ECO:0000313" key="5">
    <source>
        <dbReference type="EMBL" id="SMX43672.1"/>
    </source>
</evidence>
<dbReference type="GO" id="GO:0003700">
    <property type="term" value="F:DNA-binding transcription factor activity"/>
    <property type="evidence" value="ECO:0007669"/>
    <property type="project" value="InterPro"/>
</dbReference>
<dbReference type="GO" id="GO:0003677">
    <property type="term" value="F:DNA binding"/>
    <property type="evidence" value="ECO:0007669"/>
    <property type="project" value="UniProtKB-KW"/>
</dbReference>
<evidence type="ECO:0000313" key="6">
    <source>
        <dbReference type="Proteomes" id="UP000202922"/>
    </source>
</evidence>
<dbReference type="PANTHER" id="PTHR43537">
    <property type="entry name" value="TRANSCRIPTIONAL REGULATOR, GNTR FAMILY"/>
    <property type="match status" value="1"/>
</dbReference>
<keyword evidence="6" id="KW-1185">Reference proteome</keyword>
<dbReference type="SUPFAM" id="SSF48008">
    <property type="entry name" value="GntR ligand-binding domain-like"/>
    <property type="match status" value="1"/>
</dbReference>
<evidence type="ECO:0000256" key="1">
    <source>
        <dbReference type="ARBA" id="ARBA00023015"/>
    </source>
</evidence>
<feature type="domain" description="HTH gntR-type" evidence="4">
    <location>
        <begin position="11"/>
        <end position="78"/>
    </location>
</feature>
<dbReference type="InterPro" id="IPR000524">
    <property type="entry name" value="Tscrpt_reg_HTH_GntR"/>
</dbReference>
<gene>
    <name evidence="5" type="primary">ydfH_5</name>
    <name evidence="5" type="ORF">COL8621_02359</name>
</gene>
<dbReference type="InterPro" id="IPR008920">
    <property type="entry name" value="TF_FadR/GntR_C"/>
</dbReference>
<dbReference type="SUPFAM" id="SSF46785">
    <property type="entry name" value="Winged helix' DNA-binding domain"/>
    <property type="match status" value="1"/>
</dbReference>
<organism evidence="5 6">
    <name type="scientific">Actibacterium lipolyticum</name>
    <dbReference type="NCBI Taxonomy" id="1524263"/>
    <lineage>
        <taxon>Bacteria</taxon>
        <taxon>Pseudomonadati</taxon>
        <taxon>Pseudomonadota</taxon>
        <taxon>Alphaproteobacteria</taxon>
        <taxon>Rhodobacterales</taxon>
        <taxon>Roseobacteraceae</taxon>
        <taxon>Actibacterium</taxon>
    </lineage>
</organism>
<dbReference type="PANTHER" id="PTHR43537:SF5">
    <property type="entry name" value="UXU OPERON TRANSCRIPTIONAL REGULATOR"/>
    <property type="match status" value="1"/>
</dbReference>
<protein>
    <submittedName>
        <fullName evidence="5">Putative HTH-type transcriptional regulator YdfH</fullName>
    </submittedName>
</protein>
<evidence type="ECO:0000256" key="2">
    <source>
        <dbReference type="ARBA" id="ARBA00023125"/>
    </source>
</evidence>
<dbReference type="AlphaFoldDB" id="A0A238KNC7"/>
<dbReference type="EMBL" id="FXYE01000002">
    <property type="protein sequence ID" value="SMX43672.1"/>
    <property type="molecule type" value="Genomic_DNA"/>
</dbReference>
<evidence type="ECO:0000256" key="3">
    <source>
        <dbReference type="ARBA" id="ARBA00023163"/>
    </source>
</evidence>
<keyword evidence="2" id="KW-0238">DNA-binding</keyword>
<dbReference type="InterPro" id="IPR036390">
    <property type="entry name" value="WH_DNA-bd_sf"/>
</dbReference>
<dbReference type="PROSITE" id="PS50949">
    <property type="entry name" value="HTH_GNTR"/>
    <property type="match status" value="1"/>
</dbReference>
<dbReference type="SMART" id="SM00895">
    <property type="entry name" value="FCD"/>
    <property type="match status" value="1"/>
</dbReference>
<reference evidence="6" key="1">
    <citation type="submission" date="2017-05" db="EMBL/GenBank/DDBJ databases">
        <authorList>
            <person name="Rodrigo-Torres L."/>
            <person name="Arahal R. D."/>
            <person name="Lucena T."/>
        </authorList>
    </citation>
    <scope>NUCLEOTIDE SEQUENCE [LARGE SCALE GENOMIC DNA]</scope>
    <source>
        <strain evidence="6">CECT 8621</strain>
    </source>
</reference>
<keyword evidence="1" id="KW-0805">Transcription regulation</keyword>
<sequence length="226" mass="25797">MRDAVEDIVRRTTTDAVYDKLHEEIVSLEILPGTKLSETEVARRFGVSRQPVRNAFTRLGNEDLLVIRPQKATVVRGFSMERVSLARLVRLSVELEIVHRAIDVWDPSRAEKLQQNLSLQEEAINALDLSAFHALDYDFHKLIYELSGCPLAFEVTLECKQKVDRLCLLSLEKNSEGPSIYQDHRRIAEGLASGNLEKAQGAVRKHLSRLDETIAFIHKTHPHYFE</sequence>
<dbReference type="Gene3D" id="1.20.120.530">
    <property type="entry name" value="GntR ligand-binding domain-like"/>
    <property type="match status" value="1"/>
</dbReference>
<evidence type="ECO:0000259" key="4">
    <source>
        <dbReference type="PROSITE" id="PS50949"/>
    </source>
</evidence>
<keyword evidence="3" id="KW-0804">Transcription</keyword>
<dbReference type="InterPro" id="IPR036388">
    <property type="entry name" value="WH-like_DNA-bd_sf"/>
</dbReference>
<accession>A0A238KNC7</accession>
<dbReference type="Pfam" id="PF00392">
    <property type="entry name" value="GntR"/>
    <property type="match status" value="1"/>
</dbReference>
<dbReference type="SMART" id="SM00345">
    <property type="entry name" value="HTH_GNTR"/>
    <property type="match status" value="1"/>
</dbReference>
<dbReference type="Gene3D" id="1.10.10.10">
    <property type="entry name" value="Winged helix-like DNA-binding domain superfamily/Winged helix DNA-binding domain"/>
    <property type="match status" value="1"/>
</dbReference>
<dbReference type="Proteomes" id="UP000202922">
    <property type="component" value="Unassembled WGS sequence"/>
</dbReference>